<name>D2ZMY1_METSM</name>
<protein>
    <submittedName>
        <fullName evidence="1">Uncharacterized protein</fullName>
    </submittedName>
</protein>
<dbReference type="AlphaFoldDB" id="D2ZMY1"/>
<accession>D2ZMY1</accession>
<sequence length="39" mass="4787">MKLTHAINEYKEFRIDQDRNYESDFDNLIKSIKQLEGKR</sequence>
<dbReference type="HOGENOM" id="CLU_3302798_0_0_2"/>
<proteinExistence type="predicted"/>
<evidence type="ECO:0000313" key="1">
    <source>
        <dbReference type="EMBL" id="EFC94020.1"/>
    </source>
</evidence>
<evidence type="ECO:0000313" key="2">
    <source>
        <dbReference type="Proteomes" id="UP000004028"/>
    </source>
</evidence>
<dbReference type="Proteomes" id="UP000004028">
    <property type="component" value="Unassembled WGS sequence"/>
</dbReference>
<comment type="caution">
    <text evidence="1">The sequence shown here is derived from an EMBL/GenBank/DDBJ whole genome shotgun (WGS) entry which is preliminary data.</text>
</comment>
<gene>
    <name evidence="1" type="ORF">METSMIF1_02181</name>
</gene>
<reference evidence="1 2" key="1">
    <citation type="submission" date="2010-01" db="EMBL/GenBank/DDBJ databases">
        <authorList>
            <person name="Weinstock G."/>
            <person name="Sodergren E."/>
            <person name="Clifton S."/>
            <person name="Fulton L."/>
            <person name="Fulton B."/>
            <person name="Courtney L."/>
            <person name="Fronick C."/>
            <person name="Harrison M."/>
            <person name="Strong C."/>
            <person name="Farmer C."/>
            <person name="Delahaunty K."/>
            <person name="Markovic C."/>
            <person name="Hall O."/>
            <person name="Minx P."/>
            <person name="Tomlinson C."/>
            <person name="Mitreva M."/>
            <person name="Nelson J."/>
            <person name="Hou S."/>
            <person name="Wollam A."/>
            <person name="Pepin K.H."/>
            <person name="Johnson M."/>
            <person name="Bhonagiri V."/>
            <person name="Nash W.E."/>
            <person name="Warren W."/>
            <person name="Chinwalla A."/>
            <person name="Mardis E.R."/>
            <person name="Wilson R.K."/>
        </authorList>
    </citation>
    <scope>NUCLEOTIDE SEQUENCE [LARGE SCALE GENOMIC DNA]</scope>
    <source>
        <strain evidence="1 2">DSM 2374</strain>
    </source>
</reference>
<organism evidence="1 2">
    <name type="scientific">Methanobrevibacter smithii DSM 2374</name>
    <dbReference type="NCBI Taxonomy" id="521002"/>
    <lineage>
        <taxon>Archaea</taxon>
        <taxon>Methanobacteriati</taxon>
        <taxon>Methanobacteriota</taxon>
        <taxon>Methanomada group</taxon>
        <taxon>Methanobacteria</taxon>
        <taxon>Methanobacteriales</taxon>
        <taxon>Methanobacteriaceae</taxon>
        <taxon>Methanobrevibacter</taxon>
    </lineage>
</organism>
<dbReference type="EMBL" id="ABYV02000003">
    <property type="protein sequence ID" value="EFC94020.1"/>
    <property type="molecule type" value="Genomic_DNA"/>
</dbReference>
<dbReference type="PATRIC" id="fig|521002.11.peg.175"/>